<dbReference type="RefSeq" id="WP_179371530.1">
    <property type="nucleotide sequence ID" value="NZ_CP026995.1"/>
</dbReference>
<accession>A0A7D5M6G9</accession>
<dbReference type="InterPro" id="IPR026022">
    <property type="entry name" value="PhoU_dom"/>
</dbReference>
<keyword evidence="3" id="KW-1185">Reference proteome</keyword>
<dbReference type="PANTHER" id="PTHR42930:SF2">
    <property type="entry name" value="PHOU DOMAIN-CONTAINING PROTEIN"/>
    <property type="match status" value="1"/>
</dbReference>
<dbReference type="InterPro" id="IPR038078">
    <property type="entry name" value="PhoU-like_sf"/>
</dbReference>
<dbReference type="KEGG" id="nue:C5F50_11670"/>
<dbReference type="Pfam" id="PF04014">
    <property type="entry name" value="MazE_antitoxin"/>
    <property type="match status" value="1"/>
</dbReference>
<protein>
    <submittedName>
        <fullName evidence="2">PhoU family transcriptional regulator</fullName>
    </submittedName>
</protein>
<dbReference type="PANTHER" id="PTHR42930">
    <property type="entry name" value="PHOSPHATE-SPECIFIC TRANSPORT SYSTEM ACCESSORY PROTEIN PHOU"/>
    <property type="match status" value="1"/>
</dbReference>
<dbReference type="OrthoDB" id="40991at2157"/>
<dbReference type="InterPro" id="IPR007159">
    <property type="entry name" value="SpoVT-AbrB_dom"/>
</dbReference>
<reference evidence="2 3" key="1">
    <citation type="submission" date="2018-02" db="EMBL/GenBank/DDBJ databases">
        <title>Complete genome of Nitrosopumilus ureaphilus PS0.</title>
        <authorList>
            <person name="Qin W."/>
            <person name="Zheng Y."/>
            <person name="Stahl D.A."/>
        </authorList>
    </citation>
    <scope>NUCLEOTIDE SEQUENCE [LARGE SCALE GENOMIC DNA]</scope>
    <source>
        <strain evidence="2 3">PS0</strain>
    </source>
</reference>
<dbReference type="GO" id="GO:0045936">
    <property type="term" value="P:negative regulation of phosphate metabolic process"/>
    <property type="evidence" value="ECO:0007669"/>
    <property type="project" value="InterPro"/>
</dbReference>
<dbReference type="AlphaFoldDB" id="A0A7D5M6G9"/>
<dbReference type="GO" id="GO:0003677">
    <property type="term" value="F:DNA binding"/>
    <property type="evidence" value="ECO:0007669"/>
    <property type="project" value="InterPro"/>
</dbReference>
<dbReference type="Proteomes" id="UP000509478">
    <property type="component" value="Chromosome"/>
</dbReference>
<evidence type="ECO:0000313" key="3">
    <source>
        <dbReference type="Proteomes" id="UP000509478"/>
    </source>
</evidence>
<feature type="domain" description="SpoVT-AbrB" evidence="1">
    <location>
        <begin position="12"/>
        <end position="58"/>
    </location>
</feature>
<dbReference type="SUPFAM" id="SSF109755">
    <property type="entry name" value="PhoU-like"/>
    <property type="match status" value="1"/>
</dbReference>
<dbReference type="Pfam" id="PF01895">
    <property type="entry name" value="PhoU"/>
    <property type="match status" value="2"/>
</dbReference>
<evidence type="ECO:0000313" key="2">
    <source>
        <dbReference type="EMBL" id="QLH07653.1"/>
    </source>
</evidence>
<sequence length="348" mass="40083">MEEREETRKIQFTGKSSYIVSLPKQWIMELGLKQGDQIRMVRKGSSTLELYPPKFESRIQKKEDAIIEIDGEEKASSIIRKLISLYFLGFKTINVKPKNGRLSPNQRNTVKEAVKRMLMGSEIISDSSGGITVQVLVNLLELSVDGAFKRMIHLAKSMSSDAILAVKENNLELAQEVINTDDEVDRFGFYIIRQLKIAIQNEHMLKEMGFRNARNCLGYRLVVKNIERAGDHASFIAKDLLEFKKPVKKEILEKLQDMNEFCLSVLDDSCLALFKEDYIQAEKTIEKTAEITKFEKKVRDASKSLKDDEEIYRIRRMSENIRRVSEYASDIAEIVLNMNIEKTLKKTE</sequence>
<organism evidence="2 3">
    <name type="scientific">Nitrosopumilus ureiphilus</name>
    <dbReference type="NCBI Taxonomy" id="1470067"/>
    <lineage>
        <taxon>Archaea</taxon>
        <taxon>Nitrososphaerota</taxon>
        <taxon>Nitrososphaeria</taxon>
        <taxon>Nitrosopumilales</taxon>
        <taxon>Nitrosopumilaceae</taxon>
        <taxon>Nitrosopumilus</taxon>
    </lineage>
</organism>
<dbReference type="GO" id="GO:0030643">
    <property type="term" value="P:intracellular phosphate ion homeostasis"/>
    <property type="evidence" value="ECO:0007669"/>
    <property type="project" value="InterPro"/>
</dbReference>
<name>A0A7D5M6G9_9ARCH</name>
<dbReference type="EMBL" id="CP026995">
    <property type="protein sequence ID" value="QLH07653.1"/>
    <property type="molecule type" value="Genomic_DNA"/>
</dbReference>
<proteinExistence type="predicted"/>
<gene>
    <name evidence="2" type="ORF">C5F50_11670</name>
</gene>
<dbReference type="GeneID" id="56068783"/>
<dbReference type="Gene3D" id="1.20.58.220">
    <property type="entry name" value="Phosphate transport system protein phou homolog 2, domain 2"/>
    <property type="match status" value="2"/>
</dbReference>
<dbReference type="SMART" id="SM00966">
    <property type="entry name" value="SpoVT_AbrB"/>
    <property type="match status" value="1"/>
</dbReference>
<dbReference type="InterPro" id="IPR028366">
    <property type="entry name" value="PhoU"/>
</dbReference>
<evidence type="ECO:0000259" key="1">
    <source>
        <dbReference type="SMART" id="SM00966"/>
    </source>
</evidence>